<reference evidence="5 6" key="1">
    <citation type="submission" date="2019-01" db="EMBL/GenBank/DDBJ databases">
        <authorList>
            <consortium name="Pathogen Informatics"/>
        </authorList>
    </citation>
    <scope>NUCLEOTIDE SEQUENCE [LARGE SCALE GENOMIC DNA]</scope>
    <source>
        <strain evidence="5 6">NCTC10172</strain>
    </source>
</reference>
<dbReference type="Pfam" id="PF13509">
    <property type="entry name" value="S1_2"/>
    <property type="match status" value="1"/>
</dbReference>
<dbReference type="PIRSF" id="PIRSF012524">
    <property type="entry name" value="YitL_S1"/>
    <property type="match status" value="1"/>
</dbReference>
<organism evidence="5 6">
    <name type="scientific">Acholeplasma hippikon</name>
    <dbReference type="NCBI Taxonomy" id="264636"/>
    <lineage>
        <taxon>Bacteria</taxon>
        <taxon>Bacillati</taxon>
        <taxon>Mycoplasmatota</taxon>
        <taxon>Mollicutes</taxon>
        <taxon>Acholeplasmatales</taxon>
        <taxon>Acholeplasmataceae</taxon>
        <taxon>Acholeplasma</taxon>
    </lineage>
</organism>
<feature type="domain" description="Conserved virulence factor B second S1" evidence="4">
    <location>
        <begin position="78"/>
        <end position="129"/>
    </location>
</feature>
<dbReference type="PANTHER" id="PTHR37296">
    <property type="entry name" value="CONSERVED VIRULENCE FACTOR B"/>
    <property type="match status" value="1"/>
</dbReference>
<keyword evidence="6" id="KW-1185">Reference proteome</keyword>
<dbReference type="RefSeq" id="WP_035368346.1">
    <property type="nucleotide sequence ID" value="NZ_LR215050.1"/>
</dbReference>
<evidence type="ECO:0000259" key="3">
    <source>
        <dbReference type="Pfam" id="PF17783"/>
    </source>
</evidence>
<evidence type="ECO:0000313" key="5">
    <source>
        <dbReference type="EMBL" id="VEU82740.1"/>
    </source>
</evidence>
<dbReference type="InterPro" id="IPR012340">
    <property type="entry name" value="NA-bd_OB-fold"/>
</dbReference>
<dbReference type="Pfam" id="PF17783">
    <property type="entry name" value="WHD_CvfB"/>
    <property type="match status" value="1"/>
</dbReference>
<dbReference type="InterPro" id="IPR048588">
    <property type="entry name" value="CvfB_S1_2nd"/>
</dbReference>
<feature type="domain" description="Conserved virulence factor B first S1" evidence="2">
    <location>
        <begin position="5"/>
        <end position="65"/>
    </location>
</feature>
<evidence type="ECO:0000259" key="2">
    <source>
        <dbReference type="Pfam" id="PF13509"/>
    </source>
</evidence>
<dbReference type="PANTHER" id="PTHR37296:SF1">
    <property type="entry name" value="CONSERVED VIRULENCE FACTOR B"/>
    <property type="match status" value="1"/>
</dbReference>
<feature type="domain" description="Conserved virulence factor B-like winged helix" evidence="3">
    <location>
        <begin position="222"/>
        <end position="277"/>
    </location>
</feature>
<protein>
    <submittedName>
        <fullName evidence="5">Conserved virulence factor B</fullName>
    </submittedName>
</protein>
<proteinExistence type="inferred from homology"/>
<name>A0A449BJZ7_9MOLU</name>
<sequence length="279" mass="31565">MALEVGKINLLQVVRKTDIAYLLKNKENEEVFLHINESDHQKLVPNQIVEAFLYYDAKGRLAATLHEPKITLGNPGLLEVVSVKPGLGVFLDLGISKDVLLSKDDLGDDESLWPQVGEKLYVDLKVKTKMTARLIPYNEIRVITGNLEIGKEYDGFVQVIGKIGYFIYTEEGNLVLVKKSNTRQTFRLGEAVKVKVTFETKSGYEGTLGQFKEVVRVDDSKMIMDFLEKTGEMPYTADTDSETITQVFGLSRKAFKRALGLLYKQRKVEFRDGKTYLVK</sequence>
<accession>A0A449BJZ7</accession>
<dbReference type="EMBL" id="LR215050">
    <property type="protein sequence ID" value="VEU82740.1"/>
    <property type="molecule type" value="Genomic_DNA"/>
</dbReference>
<dbReference type="Proteomes" id="UP000290909">
    <property type="component" value="Chromosome"/>
</dbReference>
<dbReference type="AlphaFoldDB" id="A0A449BJZ7"/>
<dbReference type="InterPro" id="IPR014464">
    <property type="entry name" value="CvfB_fam"/>
</dbReference>
<evidence type="ECO:0000313" key="6">
    <source>
        <dbReference type="Proteomes" id="UP000290909"/>
    </source>
</evidence>
<dbReference type="Gene3D" id="2.40.50.140">
    <property type="entry name" value="Nucleic acid-binding proteins"/>
    <property type="match status" value="2"/>
</dbReference>
<dbReference type="InterPro" id="IPR036388">
    <property type="entry name" value="WH-like_DNA-bd_sf"/>
</dbReference>
<dbReference type="Pfam" id="PF21191">
    <property type="entry name" value="CvfB_1st"/>
    <property type="match status" value="1"/>
</dbReference>
<dbReference type="Gene3D" id="1.10.10.10">
    <property type="entry name" value="Winged helix-like DNA-binding domain superfamily/Winged helix DNA-binding domain"/>
    <property type="match status" value="1"/>
</dbReference>
<gene>
    <name evidence="5" type="primary">cvfB</name>
    <name evidence="5" type="ORF">NCTC10172_00760</name>
</gene>
<dbReference type="InterPro" id="IPR039566">
    <property type="entry name" value="CvfB_S1_st"/>
</dbReference>
<dbReference type="KEGG" id="ahk:NCTC10172_00760"/>
<dbReference type="STRING" id="1408416.GCA_000702765_00198"/>
<evidence type="ECO:0000256" key="1">
    <source>
        <dbReference type="PIRNR" id="PIRNR012524"/>
    </source>
</evidence>
<evidence type="ECO:0000259" key="4">
    <source>
        <dbReference type="Pfam" id="PF21191"/>
    </source>
</evidence>
<comment type="similarity">
    <text evidence="1">Belongs to the CvfB family.</text>
</comment>
<dbReference type="InterPro" id="IPR040764">
    <property type="entry name" value="CvfB_WH"/>
</dbReference>